<evidence type="ECO:0000313" key="2">
    <source>
        <dbReference type="EMBL" id="MFC3578853.1"/>
    </source>
</evidence>
<gene>
    <name evidence="2" type="ORF">ACFONA_01645</name>
</gene>
<keyword evidence="1" id="KW-0812">Transmembrane</keyword>
<feature type="transmembrane region" description="Helical" evidence="1">
    <location>
        <begin position="105"/>
        <end position="123"/>
    </location>
</feature>
<reference evidence="3" key="1">
    <citation type="journal article" date="2019" name="Int. J. Syst. Evol. Microbiol.">
        <title>The Global Catalogue of Microorganisms (GCM) 10K type strain sequencing project: providing services to taxonomists for standard genome sequencing and annotation.</title>
        <authorList>
            <consortium name="The Broad Institute Genomics Platform"/>
            <consortium name="The Broad Institute Genome Sequencing Center for Infectious Disease"/>
            <person name="Wu L."/>
            <person name="Ma J."/>
        </authorList>
    </citation>
    <scope>NUCLEOTIDE SEQUENCE [LARGE SCALE GENOMIC DNA]</scope>
    <source>
        <strain evidence="3">KCTC 42739</strain>
    </source>
</reference>
<protein>
    <submittedName>
        <fullName evidence="2">Uncharacterized protein</fullName>
    </submittedName>
</protein>
<dbReference type="RefSeq" id="WP_261293745.1">
    <property type="nucleotide sequence ID" value="NZ_JANQBK010000004.1"/>
</dbReference>
<feature type="transmembrane region" description="Helical" evidence="1">
    <location>
        <begin position="81"/>
        <end position="99"/>
    </location>
</feature>
<dbReference type="Proteomes" id="UP001595713">
    <property type="component" value="Unassembled WGS sequence"/>
</dbReference>
<comment type="caution">
    <text evidence="2">The sequence shown here is derived from an EMBL/GenBank/DDBJ whole genome shotgun (WGS) entry which is preliminary data.</text>
</comment>
<keyword evidence="1" id="KW-0472">Membrane</keyword>
<evidence type="ECO:0000256" key="1">
    <source>
        <dbReference type="SAM" id="Phobius"/>
    </source>
</evidence>
<organism evidence="2 3">
    <name type="scientific">Sphingomonas hylomeconis</name>
    <dbReference type="NCBI Taxonomy" id="1395958"/>
    <lineage>
        <taxon>Bacteria</taxon>
        <taxon>Pseudomonadati</taxon>
        <taxon>Pseudomonadota</taxon>
        <taxon>Alphaproteobacteria</taxon>
        <taxon>Sphingomonadales</taxon>
        <taxon>Sphingomonadaceae</taxon>
        <taxon>Sphingomonas</taxon>
    </lineage>
</organism>
<proteinExistence type="predicted"/>
<keyword evidence="3" id="KW-1185">Reference proteome</keyword>
<dbReference type="EMBL" id="JBHRXP010000001">
    <property type="protein sequence ID" value="MFC3578853.1"/>
    <property type="molecule type" value="Genomic_DNA"/>
</dbReference>
<keyword evidence="1" id="KW-1133">Transmembrane helix</keyword>
<accession>A0ABV7SPK3</accession>
<feature type="transmembrane region" description="Helical" evidence="1">
    <location>
        <begin position="56"/>
        <end position="74"/>
    </location>
</feature>
<evidence type="ECO:0000313" key="3">
    <source>
        <dbReference type="Proteomes" id="UP001595713"/>
    </source>
</evidence>
<sequence>MRAIVGLVLGIAAALAILAAIEAIAHAFYPVALDTETLDRTALAAKMAALPLPAKLLVVVGWFAAAFGGAWLALRVCDRRWAGWTVAVLVIAGNIATLISLPHPLWMQAAAIIAPLAGAWAAVRVHHKPYKGEPLLG</sequence>
<name>A0ABV7SPK3_9SPHN</name>